<dbReference type="InterPro" id="IPR014729">
    <property type="entry name" value="Rossmann-like_a/b/a_fold"/>
</dbReference>
<organism evidence="2">
    <name type="scientific">marine sediment metagenome</name>
    <dbReference type="NCBI Taxonomy" id="412755"/>
    <lineage>
        <taxon>unclassified sequences</taxon>
        <taxon>metagenomes</taxon>
        <taxon>ecological metagenomes</taxon>
    </lineage>
</organism>
<dbReference type="EMBL" id="BARW01014432">
    <property type="protein sequence ID" value="GAI75637.1"/>
    <property type="molecule type" value="Genomic_DNA"/>
</dbReference>
<gene>
    <name evidence="2" type="ORF">S12H4_25583</name>
</gene>
<dbReference type="InterPro" id="IPR014730">
    <property type="entry name" value="ETF_a/b_N"/>
</dbReference>
<dbReference type="Gene3D" id="3.40.50.620">
    <property type="entry name" value="HUPs"/>
    <property type="match status" value="1"/>
</dbReference>
<accession>X1R4F9</accession>
<dbReference type="SUPFAM" id="SSF52402">
    <property type="entry name" value="Adenine nucleotide alpha hydrolases-like"/>
    <property type="match status" value="1"/>
</dbReference>
<dbReference type="Pfam" id="PF01012">
    <property type="entry name" value="ETF"/>
    <property type="match status" value="1"/>
</dbReference>
<feature type="non-terminal residue" evidence="2">
    <location>
        <position position="109"/>
    </location>
</feature>
<name>X1R4F9_9ZZZZ</name>
<sequence length="109" mass="12308">MNEIFALVEHRQGVIRDITYELLARGRKLAEQQSTKLTAVLLGYNTEGLIEKLKTEAHRLLVIDNELFEKFNSETYQIALSEIVKNYNPMLTLIAHTACGMDLCPALAS</sequence>
<evidence type="ECO:0000313" key="2">
    <source>
        <dbReference type="EMBL" id="GAI75637.1"/>
    </source>
</evidence>
<evidence type="ECO:0000259" key="1">
    <source>
        <dbReference type="Pfam" id="PF01012"/>
    </source>
</evidence>
<dbReference type="AlphaFoldDB" id="X1R4F9"/>
<feature type="domain" description="Electron transfer flavoprotein alpha/beta-subunit N-terminal" evidence="1">
    <location>
        <begin position="5"/>
        <end position="108"/>
    </location>
</feature>
<reference evidence="2" key="1">
    <citation type="journal article" date="2014" name="Front. Microbiol.">
        <title>High frequency of phylogenetically diverse reductive dehalogenase-homologous genes in deep subseafloor sedimentary metagenomes.</title>
        <authorList>
            <person name="Kawai M."/>
            <person name="Futagami T."/>
            <person name="Toyoda A."/>
            <person name="Takaki Y."/>
            <person name="Nishi S."/>
            <person name="Hori S."/>
            <person name="Arai W."/>
            <person name="Tsubouchi T."/>
            <person name="Morono Y."/>
            <person name="Uchiyama I."/>
            <person name="Ito T."/>
            <person name="Fujiyama A."/>
            <person name="Inagaki F."/>
            <person name="Takami H."/>
        </authorList>
    </citation>
    <scope>NUCLEOTIDE SEQUENCE</scope>
    <source>
        <strain evidence="2">Expedition CK06-06</strain>
    </source>
</reference>
<protein>
    <recommendedName>
        <fullName evidence="1">Electron transfer flavoprotein alpha/beta-subunit N-terminal domain-containing protein</fullName>
    </recommendedName>
</protein>
<comment type="caution">
    <text evidence="2">The sequence shown here is derived from an EMBL/GenBank/DDBJ whole genome shotgun (WGS) entry which is preliminary data.</text>
</comment>
<proteinExistence type="predicted"/>